<evidence type="ECO:0000256" key="5">
    <source>
        <dbReference type="ARBA" id="ARBA00011245"/>
    </source>
</evidence>
<keyword evidence="11 17" id="KW-0418">Kinase</keyword>
<feature type="binding site" evidence="16">
    <location>
        <position position="311"/>
    </location>
    <ligand>
        <name>ATP</name>
        <dbReference type="ChEBI" id="CHEBI:30616"/>
    </ligand>
</feature>
<dbReference type="HAMAP" id="MF_00145">
    <property type="entry name" value="Phosphoglyc_kinase"/>
    <property type="match status" value="1"/>
</dbReference>
<evidence type="ECO:0000256" key="3">
    <source>
        <dbReference type="ARBA" id="ARBA00004838"/>
    </source>
</evidence>
<keyword evidence="10" id="KW-0547">Nucleotide-binding</keyword>
<dbReference type="GO" id="GO:0006096">
    <property type="term" value="P:glycolytic process"/>
    <property type="evidence" value="ECO:0007669"/>
    <property type="project" value="UniProtKB-UniPathway"/>
</dbReference>
<dbReference type="Pfam" id="PF00162">
    <property type="entry name" value="PGK"/>
    <property type="match status" value="1"/>
</dbReference>
<sequence>MLARKLRLFQIVSKIKDSRVLMRVDFNVPMKNGKITDLTRVNSTLDSINLVRNSGAKSIVLMSHLGRPDGKAASKYSLAPIVPELSKLLGSQVDFLPDCVGSDVEKYCANPKPGSIILLENLRFHIEEEGSVKKEDGTKIKADAGKVAEFRKSLTSLGDIFVNDAFGTAHRAHSSMVGVNLPIRAAGLLMAKELQYFSRVLENPKRPLLVIMGGAKVKDKIQLINNLIDKCDEMIIGGGMAFTFKKQLEGYGIGKSIYDADGAAIVPQIMKHAQEKGVKIHLPVDFLCGNNTEENCSVQLAESSIPEGWLGLDIGPKSIEQFSKVIAKSSTLVWNGPPGMFENKNFRKGSEEFFKAISSRNDLVSIVGGGDTASFVQNMGEQSSKISHISTGGGASLELLEGKQLPGIIALSDS</sequence>
<evidence type="ECO:0000256" key="7">
    <source>
        <dbReference type="ARBA" id="ARBA00016471"/>
    </source>
</evidence>
<evidence type="ECO:0000256" key="14">
    <source>
        <dbReference type="ARBA" id="ARBA00023152"/>
    </source>
</evidence>
<evidence type="ECO:0000256" key="1">
    <source>
        <dbReference type="ARBA" id="ARBA00000642"/>
    </source>
</evidence>
<dbReference type="GO" id="GO:0006094">
    <property type="term" value="P:gluconeogenesis"/>
    <property type="evidence" value="ECO:0007669"/>
    <property type="project" value="TreeGrafter"/>
</dbReference>
<comment type="similarity">
    <text evidence="4 17">Belongs to the phosphoglycerate kinase family.</text>
</comment>
<keyword evidence="9" id="KW-0479">Metal-binding</keyword>
<dbReference type="Gene3D" id="3.40.50.1260">
    <property type="entry name" value="Phosphoglycerate kinase, N-terminal domain"/>
    <property type="match status" value="3"/>
</dbReference>
<feature type="binding site" evidence="15">
    <location>
        <position position="171"/>
    </location>
    <ligand>
        <name>(2R)-3-phosphoglycerate</name>
        <dbReference type="ChEBI" id="CHEBI:58272"/>
    </ligand>
</feature>
<dbReference type="InterPro" id="IPR015911">
    <property type="entry name" value="Phosphoglycerate_kinase_CS"/>
</dbReference>
<dbReference type="PIRSF" id="PIRSF000724">
    <property type="entry name" value="Pgk"/>
    <property type="match status" value="1"/>
</dbReference>
<evidence type="ECO:0000256" key="4">
    <source>
        <dbReference type="ARBA" id="ARBA00008982"/>
    </source>
</evidence>
<feature type="binding site" evidence="15">
    <location>
        <position position="40"/>
    </location>
    <ligand>
        <name>(2R)-3-phosphoglycerate</name>
        <dbReference type="ChEBI" id="CHEBI:58272"/>
    </ligand>
</feature>
<dbReference type="PANTHER" id="PTHR11406">
    <property type="entry name" value="PHOSPHOGLYCERATE KINASE"/>
    <property type="match status" value="1"/>
</dbReference>
<comment type="subunit">
    <text evidence="5 18">Monomer.</text>
</comment>
<feature type="binding site" evidence="16">
    <location>
        <position position="342"/>
    </location>
    <ligand>
        <name>ATP</name>
        <dbReference type="ChEBI" id="CHEBI:30616"/>
    </ligand>
</feature>
<evidence type="ECO:0000256" key="10">
    <source>
        <dbReference type="ARBA" id="ARBA00022741"/>
    </source>
</evidence>
<keyword evidence="14" id="KW-0324">Glycolysis</keyword>
<dbReference type="GO" id="GO:0046872">
    <property type="term" value="F:metal ion binding"/>
    <property type="evidence" value="ECO:0007669"/>
    <property type="project" value="UniProtKB-KW"/>
</dbReference>
<dbReference type="SUPFAM" id="SSF53748">
    <property type="entry name" value="Phosphoglycerate kinase"/>
    <property type="match status" value="1"/>
</dbReference>
<comment type="catalytic activity">
    <reaction evidence="1 17">
        <text>(2R)-3-phosphoglycerate + ATP = (2R)-3-phospho-glyceroyl phosphate + ADP</text>
        <dbReference type="Rhea" id="RHEA:14801"/>
        <dbReference type="ChEBI" id="CHEBI:30616"/>
        <dbReference type="ChEBI" id="CHEBI:57604"/>
        <dbReference type="ChEBI" id="CHEBI:58272"/>
        <dbReference type="ChEBI" id="CHEBI:456216"/>
        <dbReference type="EC" id="2.7.2.3"/>
    </reaction>
</comment>
<keyword evidence="12 16" id="KW-0067">ATP-binding</keyword>
<dbReference type="EC" id="2.7.2.3" evidence="6 17"/>
<organism evidence="19 20">
    <name type="scientific">Stentor coeruleus</name>
    <dbReference type="NCBI Taxonomy" id="5963"/>
    <lineage>
        <taxon>Eukaryota</taxon>
        <taxon>Sar</taxon>
        <taxon>Alveolata</taxon>
        <taxon>Ciliophora</taxon>
        <taxon>Postciliodesmatophora</taxon>
        <taxon>Heterotrichea</taxon>
        <taxon>Heterotrichida</taxon>
        <taxon>Stentoridae</taxon>
        <taxon>Stentor</taxon>
    </lineage>
</organism>
<dbReference type="InterPro" id="IPR015824">
    <property type="entry name" value="Phosphoglycerate_kinase_N"/>
</dbReference>
<feature type="binding site" evidence="15">
    <location>
        <position position="123"/>
    </location>
    <ligand>
        <name>(2R)-3-phosphoglycerate</name>
        <dbReference type="ChEBI" id="CHEBI:58272"/>
    </ligand>
</feature>
<keyword evidence="8 17" id="KW-0808">Transferase</keyword>
<evidence type="ECO:0000256" key="8">
    <source>
        <dbReference type="ARBA" id="ARBA00022679"/>
    </source>
</evidence>
<dbReference type="OrthoDB" id="275353at2759"/>
<feature type="binding site" evidence="15">
    <location>
        <begin position="25"/>
        <end position="27"/>
    </location>
    <ligand>
        <name>substrate</name>
    </ligand>
</feature>
<comment type="caution">
    <text evidence="19">The sequence shown here is derived from an EMBL/GenBank/DDBJ whole genome shotgun (WGS) entry which is preliminary data.</text>
</comment>
<reference evidence="19 20" key="1">
    <citation type="submission" date="2016-11" db="EMBL/GenBank/DDBJ databases">
        <title>The macronuclear genome of Stentor coeruleus: a giant cell with tiny introns.</title>
        <authorList>
            <person name="Slabodnick M."/>
            <person name="Ruby J.G."/>
            <person name="Reiff S.B."/>
            <person name="Swart E.C."/>
            <person name="Gosai S."/>
            <person name="Prabakaran S."/>
            <person name="Witkowska E."/>
            <person name="Larue G.E."/>
            <person name="Fisher S."/>
            <person name="Freeman R.M."/>
            <person name="Gunawardena J."/>
            <person name="Chu W."/>
            <person name="Stover N.A."/>
            <person name="Gregory B.D."/>
            <person name="Nowacki M."/>
            <person name="Derisi J."/>
            <person name="Roy S.W."/>
            <person name="Marshall W.F."/>
            <person name="Sood P."/>
        </authorList>
    </citation>
    <scope>NUCLEOTIDE SEQUENCE [LARGE SCALE GENOMIC DNA]</scope>
    <source>
        <strain evidence="19">WM001</strain>
    </source>
</reference>
<feature type="binding site" evidence="15">
    <location>
        <begin position="64"/>
        <end position="67"/>
    </location>
    <ligand>
        <name>substrate</name>
    </ligand>
</feature>
<evidence type="ECO:0000256" key="15">
    <source>
        <dbReference type="PIRSR" id="PIRSR000724-1"/>
    </source>
</evidence>
<dbReference type="AlphaFoldDB" id="A0A1R2C8Q1"/>
<dbReference type="EMBL" id="MPUH01000240">
    <property type="protein sequence ID" value="OMJ85325.1"/>
    <property type="molecule type" value="Genomic_DNA"/>
</dbReference>
<evidence type="ECO:0000256" key="13">
    <source>
        <dbReference type="ARBA" id="ARBA00022842"/>
    </source>
</evidence>
<dbReference type="PRINTS" id="PR00477">
    <property type="entry name" value="PHGLYCKINASE"/>
</dbReference>
<evidence type="ECO:0000256" key="11">
    <source>
        <dbReference type="ARBA" id="ARBA00022777"/>
    </source>
</evidence>
<accession>A0A1R2C8Q1</accession>
<dbReference type="FunFam" id="3.40.50.1260:FF:000003">
    <property type="entry name" value="Phosphoglycerate kinase"/>
    <property type="match status" value="1"/>
</dbReference>
<comment type="pathway">
    <text evidence="3 17">Carbohydrate degradation; glycolysis; pyruvate from D-glyceraldehyde 3-phosphate: step 2/5.</text>
</comment>
<dbReference type="InterPro" id="IPR001576">
    <property type="entry name" value="Phosphoglycerate_kinase"/>
</dbReference>
<evidence type="ECO:0000256" key="17">
    <source>
        <dbReference type="RuleBase" id="RU000532"/>
    </source>
</evidence>
<evidence type="ECO:0000256" key="2">
    <source>
        <dbReference type="ARBA" id="ARBA00001946"/>
    </source>
</evidence>
<evidence type="ECO:0000256" key="6">
    <source>
        <dbReference type="ARBA" id="ARBA00013061"/>
    </source>
</evidence>
<proteinExistence type="inferred from homology"/>
<dbReference type="GO" id="GO:0043531">
    <property type="term" value="F:ADP binding"/>
    <property type="evidence" value="ECO:0007669"/>
    <property type="project" value="TreeGrafter"/>
</dbReference>
<dbReference type="CDD" id="cd00318">
    <property type="entry name" value="Phosphoglycerate_kinase"/>
    <property type="match status" value="1"/>
</dbReference>
<keyword evidence="13" id="KW-0460">Magnesium</keyword>
<evidence type="ECO:0000313" key="20">
    <source>
        <dbReference type="Proteomes" id="UP000187209"/>
    </source>
</evidence>
<evidence type="ECO:0000256" key="12">
    <source>
        <dbReference type="ARBA" id="ARBA00022840"/>
    </source>
</evidence>
<dbReference type="FunFam" id="3.40.50.1260:FF:000019">
    <property type="entry name" value="Phosphoglycerate kinase 1"/>
    <property type="match status" value="1"/>
</dbReference>
<dbReference type="GO" id="GO:0005524">
    <property type="term" value="F:ATP binding"/>
    <property type="evidence" value="ECO:0007669"/>
    <property type="project" value="UniProtKB-KW"/>
</dbReference>
<evidence type="ECO:0000313" key="19">
    <source>
        <dbReference type="EMBL" id="OMJ85325.1"/>
    </source>
</evidence>
<dbReference type="Proteomes" id="UP000187209">
    <property type="component" value="Unassembled WGS sequence"/>
</dbReference>
<dbReference type="PROSITE" id="PS00111">
    <property type="entry name" value="PGLYCERATE_KINASE"/>
    <property type="match status" value="1"/>
</dbReference>
<evidence type="ECO:0000256" key="9">
    <source>
        <dbReference type="ARBA" id="ARBA00022723"/>
    </source>
</evidence>
<evidence type="ECO:0000256" key="16">
    <source>
        <dbReference type="PIRSR" id="PIRSR000724-2"/>
    </source>
</evidence>
<dbReference type="GO" id="GO:0005829">
    <property type="term" value="C:cytosol"/>
    <property type="evidence" value="ECO:0007669"/>
    <property type="project" value="TreeGrafter"/>
</dbReference>
<evidence type="ECO:0000256" key="18">
    <source>
        <dbReference type="RuleBase" id="RU000696"/>
    </source>
</evidence>
<protein>
    <recommendedName>
        <fullName evidence="7 17">Phosphoglycerate kinase</fullName>
        <ecNumber evidence="6 17">2.7.2.3</ecNumber>
    </recommendedName>
</protein>
<gene>
    <name evidence="19" type="ORF">SteCoe_13358</name>
</gene>
<dbReference type="InterPro" id="IPR036043">
    <property type="entry name" value="Phosphoglycerate_kinase_sf"/>
</dbReference>
<feature type="binding site" evidence="16">
    <location>
        <position position="220"/>
    </location>
    <ligand>
        <name>ATP</name>
        <dbReference type="ChEBI" id="CHEBI:30616"/>
    </ligand>
</feature>
<dbReference type="GO" id="GO:0004618">
    <property type="term" value="F:phosphoglycerate kinase activity"/>
    <property type="evidence" value="ECO:0007669"/>
    <property type="project" value="UniProtKB-EC"/>
</dbReference>
<keyword evidence="20" id="KW-1185">Reference proteome</keyword>
<dbReference type="PANTHER" id="PTHR11406:SF0">
    <property type="entry name" value="PHOSPHOGLYCERATE KINASE"/>
    <property type="match status" value="1"/>
</dbReference>
<comment type="cofactor">
    <cofactor evidence="2">
        <name>Mg(2+)</name>
        <dbReference type="ChEBI" id="CHEBI:18420"/>
    </cofactor>
</comment>
<feature type="binding site" evidence="16">
    <location>
        <begin position="369"/>
        <end position="372"/>
    </location>
    <ligand>
        <name>ATP</name>
        <dbReference type="ChEBI" id="CHEBI:30616"/>
    </ligand>
</feature>
<name>A0A1R2C8Q1_9CILI</name>
<dbReference type="UniPathway" id="UPA00109">
    <property type="reaction ID" value="UER00185"/>
</dbReference>